<feature type="compositionally biased region" description="Polar residues" evidence="8">
    <location>
        <begin position="280"/>
        <end position="302"/>
    </location>
</feature>
<keyword evidence="4" id="KW-0863">Zinc-finger</keyword>
<evidence type="ECO:0000256" key="7">
    <source>
        <dbReference type="ARBA" id="ARBA00023242"/>
    </source>
</evidence>
<feature type="compositionally biased region" description="Polar residues" evidence="8">
    <location>
        <begin position="88"/>
        <end position="129"/>
    </location>
</feature>
<gene>
    <name evidence="10" type="ORF">BDEG_27129</name>
</gene>
<evidence type="ECO:0000256" key="1">
    <source>
        <dbReference type="ARBA" id="ARBA00004123"/>
    </source>
</evidence>
<evidence type="ECO:0000313" key="11">
    <source>
        <dbReference type="Proteomes" id="UP000077115"/>
    </source>
</evidence>
<reference evidence="10 11" key="2">
    <citation type="submission" date="2016-05" db="EMBL/GenBank/DDBJ databases">
        <title>Lineage-specific infection strategies underlie the spectrum of fungal disease in amphibians.</title>
        <authorList>
            <person name="Cuomo C.A."/>
            <person name="Farrer R.A."/>
            <person name="James T."/>
            <person name="Longcore J."/>
            <person name="Birren B."/>
        </authorList>
    </citation>
    <scope>NUCLEOTIDE SEQUENCE [LARGE SCALE GENOMIC DNA]</scope>
    <source>
        <strain evidence="10 11">JEL423</strain>
    </source>
</reference>
<feature type="region of interest" description="Disordered" evidence="8">
    <location>
        <begin position="23"/>
        <end position="48"/>
    </location>
</feature>
<feature type="chain" id="PRO_5008077912" evidence="9">
    <location>
        <begin position="19"/>
        <end position="506"/>
    </location>
</feature>
<feature type="compositionally biased region" description="Polar residues" evidence="8">
    <location>
        <begin position="251"/>
        <end position="272"/>
    </location>
</feature>
<feature type="signal peptide" evidence="9">
    <location>
        <begin position="1"/>
        <end position="18"/>
    </location>
</feature>
<dbReference type="InterPro" id="IPR051574">
    <property type="entry name" value="ZnF_E-box_Homeobox"/>
</dbReference>
<keyword evidence="7" id="KW-0539">Nucleus</keyword>
<comment type="subcellular location">
    <subcellularLocation>
        <location evidence="1">Nucleus</location>
    </subcellularLocation>
</comment>
<keyword evidence="5" id="KW-0862">Zinc</keyword>
<evidence type="ECO:0000256" key="2">
    <source>
        <dbReference type="ARBA" id="ARBA00022723"/>
    </source>
</evidence>
<dbReference type="Proteomes" id="UP000077115">
    <property type="component" value="Unassembled WGS sequence"/>
</dbReference>
<dbReference type="PANTHER" id="PTHR24391:SF18">
    <property type="entry name" value="EG:115C2.6 PROTEIN"/>
    <property type="match status" value="1"/>
</dbReference>
<evidence type="ECO:0000256" key="4">
    <source>
        <dbReference type="ARBA" id="ARBA00022771"/>
    </source>
</evidence>
<feature type="compositionally biased region" description="Low complexity" evidence="8">
    <location>
        <begin position="377"/>
        <end position="393"/>
    </location>
</feature>
<evidence type="ECO:0000256" key="5">
    <source>
        <dbReference type="ARBA" id="ARBA00022833"/>
    </source>
</evidence>
<feature type="region of interest" description="Disordered" evidence="8">
    <location>
        <begin position="75"/>
        <end position="180"/>
    </location>
</feature>
<dbReference type="GO" id="GO:0005634">
    <property type="term" value="C:nucleus"/>
    <property type="evidence" value="ECO:0007669"/>
    <property type="project" value="UniProtKB-SubCell"/>
</dbReference>
<keyword evidence="2" id="KW-0479">Metal-binding</keyword>
<evidence type="ECO:0000256" key="6">
    <source>
        <dbReference type="ARBA" id="ARBA00023125"/>
    </source>
</evidence>
<dbReference type="GO" id="GO:0006355">
    <property type="term" value="P:regulation of DNA-templated transcription"/>
    <property type="evidence" value="ECO:0007669"/>
    <property type="project" value="UniProtKB-ARBA"/>
</dbReference>
<dbReference type="PANTHER" id="PTHR24391">
    <property type="entry name" value="HISTONE H4 TRANSCRIPTION FACTOR-RELATED"/>
    <property type="match status" value="1"/>
</dbReference>
<dbReference type="VEuPathDB" id="FungiDB:BDEG_27129"/>
<organism evidence="10 11">
    <name type="scientific">Batrachochytrium dendrobatidis (strain JEL423)</name>
    <dbReference type="NCBI Taxonomy" id="403673"/>
    <lineage>
        <taxon>Eukaryota</taxon>
        <taxon>Fungi</taxon>
        <taxon>Fungi incertae sedis</taxon>
        <taxon>Chytridiomycota</taxon>
        <taxon>Chytridiomycota incertae sedis</taxon>
        <taxon>Chytridiomycetes</taxon>
        <taxon>Rhizophydiales</taxon>
        <taxon>Rhizophydiales incertae sedis</taxon>
        <taxon>Batrachochytrium</taxon>
    </lineage>
</organism>
<feature type="compositionally biased region" description="Polar residues" evidence="8">
    <location>
        <begin position="345"/>
        <end position="360"/>
    </location>
</feature>
<keyword evidence="6" id="KW-0238">DNA-binding</keyword>
<keyword evidence="3" id="KW-0677">Repeat</keyword>
<accession>A0A177WV87</accession>
<evidence type="ECO:0000256" key="9">
    <source>
        <dbReference type="SAM" id="SignalP"/>
    </source>
</evidence>
<feature type="region of interest" description="Disordered" evidence="8">
    <location>
        <begin position="205"/>
        <end position="305"/>
    </location>
</feature>
<keyword evidence="9" id="KW-0732">Signal</keyword>
<dbReference type="EMBL" id="DS022310">
    <property type="protein sequence ID" value="OAJ43812.1"/>
    <property type="molecule type" value="Genomic_DNA"/>
</dbReference>
<dbReference type="AlphaFoldDB" id="A0A177WV87"/>
<dbReference type="GO" id="GO:0008270">
    <property type="term" value="F:zinc ion binding"/>
    <property type="evidence" value="ECO:0007669"/>
    <property type="project" value="UniProtKB-KW"/>
</dbReference>
<feature type="compositionally biased region" description="Low complexity" evidence="8">
    <location>
        <begin position="28"/>
        <end position="42"/>
    </location>
</feature>
<proteinExistence type="predicted"/>
<reference evidence="10 11" key="1">
    <citation type="submission" date="2006-10" db="EMBL/GenBank/DDBJ databases">
        <title>The Genome Sequence of Batrachochytrium dendrobatidis JEL423.</title>
        <authorList>
            <consortium name="The Broad Institute Genome Sequencing Platform"/>
            <person name="Birren B."/>
            <person name="Lander E."/>
            <person name="Galagan J."/>
            <person name="Cuomo C."/>
            <person name="Devon K."/>
            <person name="Jaffe D."/>
            <person name="Butler J."/>
            <person name="Alvarez P."/>
            <person name="Gnerre S."/>
            <person name="Grabherr M."/>
            <person name="Kleber M."/>
            <person name="Mauceli E."/>
            <person name="Brockman W."/>
            <person name="Young S."/>
            <person name="LaButti K."/>
            <person name="Sykes S."/>
            <person name="DeCaprio D."/>
            <person name="Crawford M."/>
            <person name="Koehrsen M."/>
            <person name="Engels R."/>
            <person name="Montgomery P."/>
            <person name="Pearson M."/>
            <person name="Howarth C."/>
            <person name="Larson L."/>
            <person name="White J."/>
            <person name="O'Leary S."/>
            <person name="Kodira C."/>
            <person name="Zeng Q."/>
            <person name="Yandava C."/>
            <person name="Alvarado L."/>
            <person name="Longcore J."/>
            <person name="James T."/>
        </authorList>
    </citation>
    <scope>NUCLEOTIDE SEQUENCE [LARGE SCALE GENOMIC DNA]</scope>
    <source>
        <strain evidence="10 11">JEL423</strain>
    </source>
</reference>
<feature type="compositionally biased region" description="Polar residues" evidence="8">
    <location>
        <begin position="143"/>
        <end position="161"/>
    </location>
</feature>
<protein>
    <submittedName>
        <fullName evidence="10">Uncharacterized protein</fullName>
    </submittedName>
</protein>
<name>A0A177WV87_BATDL</name>
<evidence type="ECO:0000256" key="3">
    <source>
        <dbReference type="ARBA" id="ARBA00022737"/>
    </source>
</evidence>
<feature type="region of interest" description="Disordered" evidence="8">
    <location>
        <begin position="345"/>
        <end position="401"/>
    </location>
</feature>
<dbReference type="GO" id="GO:0003677">
    <property type="term" value="F:DNA binding"/>
    <property type="evidence" value="ECO:0007669"/>
    <property type="project" value="UniProtKB-KW"/>
</dbReference>
<evidence type="ECO:0000256" key="8">
    <source>
        <dbReference type="SAM" id="MobiDB-lite"/>
    </source>
</evidence>
<feature type="compositionally biased region" description="Polar residues" evidence="8">
    <location>
        <begin position="223"/>
        <end position="244"/>
    </location>
</feature>
<sequence>MKLVDILFVLTAAATANAILIPIDNNGSPQASSTSSQVSVPTDEPDPNTLDDLQSIVDAVNLSILDEDWKYLFDPIDPNTSNEDRQQPIDQPSSDTSSQVSGTTDKPDSSTFNQDQQQPIDVADPSTSRRAQKRPIDEHGLNISKQSQKQSMNQAGPSASKQSRKQSTDEPGLDIPDKDWQRLIDEVNSDTFEEWKELFDIAGLNTPSQVSDPIDQVDPNTFDKYQQQPADQPSSSISDQTQQHPIDATDLNISNKDPQQPIDQSSPSTSSQGRKRPIDETSQNTCSQAPGSTNEPSPSTSDEYWKPLFDIINPNIPSQDPIDEPSPSTSCKYWIPLFVIINPNIPSQDPINEPSPSTSKQSRKRRIDQPIPSTSRQDQQQPMEQDQHQPMEQGESGNTVPNQATVLNEQDQRTFNRIKKRLVASKKIAKEKREEYREYAIIGLEHKLVLAMGEEISGSTYDPNIEEKLRKEYIVEGKKVPSIRQELKIFMKRRGLEFQEPDSDSD</sequence>
<evidence type="ECO:0000313" key="10">
    <source>
        <dbReference type="EMBL" id="OAJ43812.1"/>
    </source>
</evidence>